<dbReference type="GO" id="GO:0005507">
    <property type="term" value="F:copper ion binding"/>
    <property type="evidence" value="ECO:0007669"/>
    <property type="project" value="InterPro"/>
</dbReference>
<comment type="similarity">
    <text evidence="2 9">Belongs to the copper/topaquinone oxidase family.</text>
</comment>
<keyword evidence="4 7" id="KW-0801">TPQ</keyword>
<dbReference type="GO" id="GO:0008131">
    <property type="term" value="F:primary methylamine oxidase activity"/>
    <property type="evidence" value="ECO:0007669"/>
    <property type="project" value="InterPro"/>
</dbReference>
<evidence type="ECO:0000259" key="11">
    <source>
        <dbReference type="Pfam" id="PF02727"/>
    </source>
</evidence>
<dbReference type="OrthoDB" id="3341590at2759"/>
<evidence type="ECO:0000256" key="5">
    <source>
        <dbReference type="ARBA" id="ARBA00023002"/>
    </source>
</evidence>
<dbReference type="GO" id="GO:0009308">
    <property type="term" value="P:amine metabolic process"/>
    <property type="evidence" value="ECO:0007669"/>
    <property type="project" value="UniProtKB-UniRule"/>
</dbReference>
<feature type="active site" description="Schiff-base intermediate with substrate; via topaquinone" evidence="7">
    <location>
        <position position="467"/>
    </location>
</feature>
<feature type="non-terminal residue" evidence="13">
    <location>
        <position position="1"/>
    </location>
</feature>
<dbReference type="GO" id="GO:0005886">
    <property type="term" value="C:plasma membrane"/>
    <property type="evidence" value="ECO:0007669"/>
    <property type="project" value="TreeGrafter"/>
</dbReference>
<gene>
    <name evidence="13" type="ORF">B7463_g9580</name>
</gene>
<dbReference type="GO" id="GO:0048038">
    <property type="term" value="F:quinone binding"/>
    <property type="evidence" value="ECO:0007669"/>
    <property type="project" value="InterPro"/>
</dbReference>
<dbReference type="InterPro" id="IPR000269">
    <property type="entry name" value="Cu_amine_oxidase"/>
</dbReference>
<feature type="non-terminal residue" evidence="13">
    <location>
        <position position="780"/>
    </location>
</feature>
<evidence type="ECO:0000313" key="13">
    <source>
        <dbReference type="EMBL" id="RFU26755.1"/>
    </source>
</evidence>
<dbReference type="AlphaFoldDB" id="A0A3E2H038"/>
<dbReference type="EMBL" id="NCSJ02000244">
    <property type="protein sequence ID" value="RFU26755.1"/>
    <property type="molecule type" value="Genomic_DNA"/>
</dbReference>
<comment type="cofactor">
    <cofactor evidence="1">
        <name>Cu cation</name>
        <dbReference type="ChEBI" id="CHEBI:23378"/>
    </cofactor>
</comment>
<evidence type="ECO:0000256" key="8">
    <source>
        <dbReference type="PIRSR" id="PIRSR600269-51"/>
    </source>
</evidence>
<dbReference type="Gene3D" id="2.70.98.20">
    <property type="entry name" value="Copper amine oxidase, catalytic domain"/>
    <property type="match status" value="1"/>
</dbReference>
<dbReference type="PRINTS" id="PR00766">
    <property type="entry name" value="CUDAOXIDASE"/>
</dbReference>
<dbReference type="PROSITE" id="PS01164">
    <property type="entry name" value="COPPER_AMINE_OXID_1"/>
    <property type="match status" value="1"/>
</dbReference>
<evidence type="ECO:0000259" key="10">
    <source>
        <dbReference type="Pfam" id="PF01179"/>
    </source>
</evidence>
<comment type="caution">
    <text evidence="13">The sequence shown here is derived from an EMBL/GenBank/DDBJ whole genome shotgun (WGS) entry which is preliminary data.</text>
</comment>
<dbReference type="PANTHER" id="PTHR10638:SF20">
    <property type="entry name" value="AMINE OXIDASE"/>
    <property type="match status" value="1"/>
</dbReference>
<dbReference type="InterPro" id="IPR036460">
    <property type="entry name" value="Cu_amine_oxidase_C_sf"/>
</dbReference>
<dbReference type="Pfam" id="PF02727">
    <property type="entry name" value="Cu_amine_oxidN2"/>
    <property type="match status" value="1"/>
</dbReference>
<dbReference type="InterPro" id="IPR015800">
    <property type="entry name" value="Cu_amine_oxidase_N2"/>
</dbReference>
<evidence type="ECO:0000256" key="2">
    <source>
        <dbReference type="ARBA" id="ARBA00007983"/>
    </source>
</evidence>
<dbReference type="STRING" id="5539.A0A3E2H038"/>
<evidence type="ECO:0000256" key="4">
    <source>
        <dbReference type="ARBA" id="ARBA00022772"/>
    </source>
</evidence>
<evidence type="ECO:0000256" key="1">
    <source>
        <dbReference type="ARBA" id="ARBA00001935"/>
    </source>
</evidence>
<dbReference type="FunFam" id="3.10.450.40:FF:000018">
    <property type="entry name" value="Amine oxidase"/>
    <property type="match status" value="1"/>
</dbReference>
<dbReference type="SUPFAM" id="SSF49998">
    <property type="entry name" value="Amine oxidase catalytic domain"/>
    <property type="match status" value="1"/>
</dbReference>
<accession>A0A3E2H038</accession>
<evidence type="ECO:0000259" key="12">
    <source>
        <dbReference type="Pfam" id="PF09248"/>
    </source>
</evidence>
<evidence type="ECO:0000256" key="9">
    <source>
        <dbReference type="RuleBase" id="RU000672"/>
    </source>
</evidence>
<comment type="cofactor">
    <cofactor evidence="9">
        <name>Cu cation</name>
        <dbReference type="ChEBI" id="CHEBI:23378"/>
    </cofactor>
    <text evidence="9">Contains 1 topaquinone per subunit.</text>
</comment>
<keyword evidence="14" id="KW-1185">Reference proteome</keyword>
<evidence type="ECO:0000256" key="6">
    <source>
        <dbReference type="ARBA" id="ARBA00023008"/>
    </source>
</evidence>
<dbReference type="InterPro" id="IPR016182">
    <property type="entry name" value="Cu_amine_oxidase_N-reg"/>
</dbReference>
<dbReference type="OMA" id="GFHIHDF"/>
<dbReference type="SUPFAM" id="SSF54416">
    <property type="entry name" value="Amine oxidase N-terminal region"/>
    <property type="match status" value="2"/>
</dbReference>
<feature type="domain" description="Copper amine oxidase N2-terminal" evidence="11">
    <location>
        <begin position="69"/>
        <end position="145"/>
    </location>
</feature>
<dbReference type="InterPro" id="IPR049948">
    <property type="entry name" value="Cu_Am_ox_TPQ-bd"/>
</dbReference>
<feature type="active site" description="Proton acceptor" evidence="7">
    <location>
        <position position="386"/>
    </location>
</feature>
<keyword evidence="6 9" id="KW-0186">Copper</keyword>
<dbReference type="Proteomes" id="UP000258309">
    <property type="component" value="Unassembled WGS sequence"/>
</dbReference>
<organism evidence="13 14">
    <name type="scientific">Scytalidium lignicola</name>
    <name type="common">Hyphomycete</name>
    <dbReference type="NCBI Taxonomy" id="5539"/>
    <lineage>
        <taxon>Eukaryota</taxon>
        <taxon>Fungi</taxon>
        <taxon>Dikarya</taxon>
        <taxon>Ascomycota</taxon>
        <taxon>Pezizomycotina</taxon>
        <taxon>Leotiomycetes</taxon>
        <taxon>Leotiomycetes incertae sedis</taxon>
        <taxon>Scytalidium</taxon>
    </lineage>
</organism>
<dbReference type="InterPro" id="IPR015328">
    <property type="entry name" value="DUF1965"/>
</dbReference>
<name>A0A3E2H038_SCYLI</name>
<dbReference type="Pfam" id="PF01179">
    <property type="entry name" value="Cu_amine_oxid"/>
    <property type="match status" value="1"/>
</dbReference>
<evidence type="ECO:0000256" key="3">
    <source>
        <dbReference type="ARBA" id="ARBA00022723"/>
    </source>
</evidence>
<dbReference type="Gene3D" id="3.10.450.40">
    <property type="match status" value="2"/>
</dbReference>
<keyword evidence="5 9" id="KW-0560">Oxidoreductase</keyword>
<reference evidence="13 14" key="1">
    <citation type="submission" date="2018-05" db="EMBL/GenBank/DDBJ databases">
        <title>Draft genome sequence of Scytalidium lignicola DSM 105466, a ubiquitous saprotrophic fungus.</title>
        <authorList>
            <person name="Buettner E."/>
            <person name="Gebauer A.M."/>
            <person name="Hofrichter M."/>
            <person name="Liers C."/>
            <person name="Kellner H."/>
        </authorList>
    </citation>
    <scope>NUCLEOTIDE SEQUENCE [LARGE SCALE GENOMIC DNA]</scope>
    <source>
        <strain evidence="13 14">DSM 105466</strain>
    </source>
</reference>
<keyword evidence="3 9" id="KW-0479">Metal-binding</keyword>
<dbReference type="EC" id="1.4.3.-" evidence="9"/>
<protein>
    <recommendedName>
        <fullName evidence="9">Amine oxidase</fullName>
        <ecNumber evidence="9">1.4.3.-</ecNumber>
    </recommendedName>
</protein>
<dbReference type="Pfam" id="PF09248">
    <property type="entry name" value="DUF1965"/>
    <property type="match status" value="1"/>
</dbReference>
<evidence type="ECO:0000313" key="14">
    <source>
        <dbReference type="Proteomes" id="UP000258309"/>
    </source>
</evidence>
<feature type="domain" description="DUF1965" evidence="12">
    <location>
        <begin position="234"/>
        <end position="301"/>
    </location>
</feature>
<dbReference type="PANTHER" id="PTHR10638">
    <property type="entry name" value="COPPER AMINE OXIDASE"/>
    <property type="match status" value="1"/>
</dbReference>
<feature type="modified residue" description="2',4',5'-topaquinone" evidence="8">
    <location>
        <position position="467"/>
    </location>
</feature>
<comment type="PTM">
    <text evidence="8 9">Topaquinone (TPQ) is generated by copper-dependent autoxidation of a specific tyrosyl residue.</text>
</comment>
<proteinExistence type="inferred from homology"/>
<dbReference type="InterPro" id="IPR015798">
    <property type="entry name" value="Cu_amine_oxidase_C"/>
</dbReference>
<sequence length="780" mass="88502">MATTSSFRSLLTISSFFFFCFFIFIASTPFLRQSARYWTQSSPVDNHNDFHAPKKNVWADLSKEEAEDVFQFLFKKTDLNLTDASIATSHDNTVMFIESLQPNKTDVLQYLNGTADLPPRWAQVVVSQGATKDARIMNYMVGPLPVSPSTEIRQLNYCYNAGRSYVPSLLPGLADLEIWMITIASQYSDITRVLLGGDIDPDNMVAYPRLSHVNNGSLILWMEFFRQGKRSDATTILPQGLHIRMELTTRDSVNWKLHEWYYGGRIYSSADELRAAMQSPDFKIDVVNMDGEWTDTEDLGEGNPGRELPPPAMIQPQGNRYKIDKEEGFVLWMGFEFYLSTSAHTAVALHDIKFDGDNVIYELGLQEALAHYAGDDPVQGGLLFLDTYFGMGLRMFELVPGYDCPAYATYLPVTFNKDGSSVSYKNSICIFEYTADHPIQRHTSDFQVSISRNTYLVVRYVSTVGNYDYTIDYIFYLDGTIEVKLRASGFIFGSFWSSSSSKTEGEYGYRVHDALATSMHDHVINFKADLDIAGTANTLQRVAVEPHTKGYPWDDEITSPRNSMHLVYRNVTKETAIDWPKNSAEMYIVLNDDAENTWKEKRGYRIMPGSGIATPSHLEILNSTSLRKSSAWASQDLWVVKQKDTEPMSANYLNFLDPMDPLVDFSKFVDGEDIEQEDLVIYFNLGTHHVPHSGDIPNTLMHISSSSVMFTPFNFHDRDPSRRSVQGVKLGLSQRGTEAKYFGGKIEDDVEVKSEDFEPDMTKYNNPPKKNLTWNLIKAF</sequence>
<evidence type="ECO:0000256" key="7">
    <source>
        <dbReference type="PIRSR" id="PIRSR600269-50"/>
    </source>
</evidence>
<feature type="domain" description="Copper amine oxidase catalytic" evidence="10">
    <location>
        <begin position="312"/>
        <end position="721"/>
    </location>
</feature>